<dbReference type="CDD" id="cd02440">
    <property type="entry name" value="AdoMet_MTases"/>
    <property type="match status" value="1"/>
</dbReference>
<evidence type="ECO:0000313" key="3">
    <source>
        <dbReference type="Proteomes" id="UP000578531"/>
    </source>
</evidence>
<dbReference type="PANTHER" id="PTHR43591">
    <property type="entry name" value="METHYLTRANSFERASE"/>
    <property type="match status" value="1"/>
</dbReference>
<dbReference type="Gene3D" id="3.40.50.150">
    <property type="entry name" value="Vaccinia Virus protein VP39"/>
    <property type="match status" value="1"/>
</dbReference>
<dbReference type="GeneID" id="59294597"/>
<dbReference type="SUPFAM" id="SSF53335">
    <property type="entry name" value="S-adenosyl-L-methionine-dependent methyltransferases"/>
    <property type="match status" value="1"/>
</dbReference>
<gene>
    <name evidence="2" type="ORF">HO173_012965</name>
</gene>
<reference evidence="2 3" key="1">
    <citation type="journal article" date="2020" name="Genomics">
        <title>Complete, high-quality genomes from long-read metagenomic sequencing of two wolf lichen thalli reveals enigmatic genome architecture.</title>
        <authorList>
            <person name="McKenzie S.K."/>
            <person name="Walston R.F."/>
            <person name="Allen J.L."/>
        </authorList>
    </citation>
    <scope>NUCLEOTIDE SEQUENCE [LARGE SCALE GENOMIC DNA]</scope>
    <source>
        <strain evidence="2">WasteWater2</strain>
    </source>
</reference>
<feature type="domain" description="Methyltransferase type 11" evidence="1">
    <location>
        <begin position="49"/>
        <end position="145"/>
    </location>
</feature>
<dbReference type="PANTHER" id="PTHR43591:SF24">
    <property type="entry name" value="2-METHOXY-6-POLYPRENYL-1,4-BENZOQUINOL METHYLASE, MITOCHONDRIAL"/>
    <property type="match status" value="1"/>
</dbReference>
<keyword evidence="3" id="KW-1185">Reference proteome</keyword>
<accession>A0A8H6CJJ6</accession>
<evidence type="ECO:0000313" key="2">
    <source>
        <dbReference type="EMBL" id="KAF6224622.1"/>
    </source>
</evidence>
<dbReference type="RefSeq" id="XP_037158320.1">
    <property type="nucleotide sequence ID" value="XM_037314794.1"/>
</dbReference>
<dbReference type="Proteomes" id="UP000578531">
    <property type="component" value="Unassembled WGS sequence"/>
</dbReference>
<comment type="caution">
    <text evidence="2">The sequence shown here is derived from an EMBL/GenBank/DDBJ whole genome shotgun (WGS) entry which is preliminary data.</text>
</comment>
<dbReference type="Pfam" id="PF08241">
    <property type="entry name" value="Methyltransf_11"/>
    <property type="match status" value="1"/>
</dbReference>
<organism evidence="2 3">
    <name type="scientific">Letharia columbiana</name>
    <dbReference type="NCBI Taxonomy" id="112416"/>
    <lineage>
        <taxon>Eukaryota</taxon>
        <taxon>Fungi</taxon>
        <taxon>Dikarya</taxon>
        <taxon>Ascomycota</taxon>
        <taxon>Pezizomycotina</taxon>
        <taxon>Lecanoromycetes</taxon>
        <taxon>OSLEUM clade</taxon>
        <taxon>Lecanoromycetidae</taxon>
        <taxon>Lecanorales</taxon>
        <taxon>Lecanorineae</taxon>
        <taxon>Parmeliaceae</taxon>
        <taxon>Letharia</taxon>
    </lineage>
</organism>
<proteinExistence type="predicted"/>
<dbReference type="OrthoDB" id="2013972at2759"/>
<dbReference type="InterPro" id="IPR029063">
    <property type="entry name" value="SAM-dependent_MTases_sf"/>
</dbReference>
<evidence type="ECO:0000259" key="1">
    <source>
        <dbReference type="Pfam" id="PF08241"/>
    </source>
</evidence>
<dbReference type="GO" id="GO:0008757">
    <property type="term" value="F:S-adenosylmethionine-dependent methyltransferase activity"/>
    <property type="evidence" value="ECO:0007669"/>
    <property type="project" value="InterPro"/>
</dbReference>
<name>A0A8H6CJJ6_9LECA</name>
<dbReference type="EMBL" id="JACCJC010000115">
    <property type="protein sequence ID" value="KAF6224622.1"/>
    <property type="molecule type" value="Genomic_DNA"/>
</dbReference>
<sequence length="279" mass="30368">MSATDNEDWGAVAPVYVQVERLTTPPSQSLLNRVSAILPLNSPNATAFDNGCGTGVLTTVLKQQSPNIPLLATDASEGMVDVLKRRVEAQKLEDVTARVVDGRNLQGIKDGSFTHTFSTFMVCLAPEPDKIVAEMHRVTKQGGVLGLAVWADPRFGPLSSPWEKACRRFISDYEPPMVMPAEWTLAENVKAGLEKAGFGDVDVWVENVAWRWASVEALSEYFFEGGNPGNVKVLDSFKALGGKVDEARPIFESMIKEECGKEDGSVELRVPATLATARK</sequence>
<protein>
    <recommendedName>
        <fullName evidence="1">Methyltransferase type 11 domain-containing protein</fullName>
    </recommendedName>
</protein>
<dbReference type="AlphaFoldDB" id="A0A8H6CJJ6"/>
<dbReference type="InterPro" id="IPR013216">
    <property type="entry name" value="Methyltransf_11"/>
</dbReference>